<evidence type="ECO:0000256" key="6">
    <source>
        <dbReference type="ARBA" id="ARBA00022840"/>
    </source>
</evidence>
<feature type="region of interest" description="Disordered" evidence="9">
    <location>
        <begin position="1"/>
        <end position="28"/>
    </location>
</feature>
<gene>
    <name evidence="13" type="ORF">CILFYP12_01436</name>
</gene>
<feature type="transmembrane region" description="Helical" evidence="10">
    <location>
        <begin position="286"/>
        <end position="307"/>
    </location>
</feature>
<evidence type="ECO:0000256" key="8">
    <source>
        <dbReference type="ARBA" id="ARBA00023136"/>
    </source>
</evidence>
<dbReference type="InterPro" id="IPR027417">
    <property type="entry name" value="P-loop_NTPase"/>
</dbReference>
<keyword evidence="5" id="KW-0547">Nucleotide-binding</keyword>
<evidence type="ECO:0000259" key="12">
    <source>
        <dbReference type="PROSITE" id="PS50929"/>
    </source>
</evidence>
<dbReference type="SUPFAM" id="SSF90123">
    <property type="entry name" value="ABC transporter transmembrane region"/>
    <property type="match status" value="1"/>
</dbReference>
<comment type="subcellular location">
    <subcellularLocation>
        <location evidence="1">Cell membrane</location>
        <topology evidence="1">Multi-pass membrane protein</topology>
    </subcellularLocation>
</comment>
<dbReference type="Pfam" id="PF00664">
    <property type="entry name" value="ABC_membrane"/>
    <property type="match status" value="1"/>
</dbReference>
<dbReference type="Gene3D" id="3.40.50.300">
    <property type="entry name" value="P-loop containing nucleotide triphosphate hydrolases"/>
    <property type="match status" value="1"/>
</dbReference>
<dbReference type="CDD" id="cd03254">
    <property type="entry name" value="ABCC_Glucan_exporter_like"/>
    <property type="match status" value="1"/>
</dbReference>
<dbReference type="PANTHER" id="PTHR43394:SF1">
    <property type="entry name" value="ATP-BINDING CASSETTE SUB-FAMILY B MEMBER 10, MITOCHONDRIAL"/>
    <property type="match status" value="1"/>
</dbReference>
<dbReference type="GO" id="GO:0005886">
    <property type="term" value="C:plasma membrane"/>
    <property type="evidence" value="ECO:0007669"/>
    <property type="project" value="UniProtKB-SubCell"/>
</dbReference>
<feature type="transmembrane region" description="Helical" evidence="10">
    <location>
        <begin position="201"/>
        <end position="218"/>
    </location>
</feature>
<keyword evidence="2" id="KW-0813">Transport</keyword>
<evidence type="ECO:0000256" key="4">
    <source>
        <dbReference type="ARBA" id="ARBA00022692"/>
    </source>
</evidence>
<dbReference type="RefSeq" id="WP_156346794.1">
    <property type="nucleotide sequence ID" value="NZ_CACRTE010000019.1"/>
</dbReference>
<organism evidence="13">
    <name type="scientific">Clostridium innocuum</name>
    <dbReference type="NCBI Taxonomy" id="1522"/>
    <lineage>
        <taxon>Bacteria</taxon>
        <taxon>Bacillati</taxon>
        <taxon>Bacillota</taxon>
        <taxon>Clostridia</taxon>
        <taxon>Eubacteriales</taxon>
        <taxon>Clostridiaceae</taxon>
        <taxon>Clostridium</taxon>
    </lineage>
</organism>
<dbReference type="InterPro" id="IPR003593">
    <property type="entry name" value="AAA+_ATPase"/>
</dbReference>
<protein>
    <submittedName>
        <fullName evidence="13">Putative ABC transporter ATP-binding protein</fullName>
    </submittedName>
</protein>
<dbReference type="PANTHER" id="PTHR43394">
    <property type="entry name" value="ATP-DEPENDENT PERMEASE MDL1, MITOCHONDRIAL"/>
    <property type="match status" value="1"/>
</dbReference>
<dbReference type="EMBL" id="CACRTE010000019">
    <property type="protein sequence ID" value="VYT08018.1"/>
    <property type="molecule type" value="Genomic_DNA"/>
</dbReference>
<evidence type="ECO:0000256" key="10">
    <source>
        <dbReference type="SAM" id="Phobius"/>
    </source>
</evidence>
<evidence type="ECO:0000256" key="2">
    <source>
        <dbReference type="ARBA" id="ARBA00022448"/>
    </source>
</evidence>
<evidence type="ECO:0000256" key="5">
    <source>
        <dbReference type="ARBA" id="ARBA00022741"/>
    </source>
</evidence>
<dbReference type="Gene3D" id="1.20.1560.10">
    <property type="entry name" value="ABC transporter type 1, transmembrane domain"/>
    <property type="match status" value="1"/>
</dbReference>
<name>A0A6N2TQX1_CLOIN</name>
<dbReference type="SMART" id="SM00382">
    <property type="entry name" value="AAA"/>
    <property type="match status" value="1"/>
</dbReference>
<dbReference type="SUPFAM" id="SSF52540">
    <property type="entry name" value="P-loop containing nucleoside triphosphate hydrolases"/>
    <property type="match status" value="1"/>
</dbReference>
<dbReference type="InterPro" id="IPR017871">
    <property type="entry name" value="ABC_transporter-like_CS"/>
</dbReference>
<dbReference type="Pfam" id="PF00005">
    <property type="entry name" value="ABC_tran"/>
    <property type="match status" value="1"/>
</dbReference>
<proteinExistence type="predicted"/>
<dbReference type="FunFam" id="3.40.50.300:FF:000287">
    <property type="entry name" value="Multidrug ABC transporter ATP-binding protein"/>
    <property type="match status" value="1"/>
</dbReference>
<keyword evidence="3" id="KW-1003">Cell membrane</keyword>
<dbReference type="CDD" id="cd18547">
    <property type="entry name" value="ABC_6TM_Tm288_like"/>
    <property type="match status" value="1"/>
</dbReference>
<accession>A0A6N2TQX1</accession>
<dbReference type="InterPro" id="IPR036640">
    <property type="entry name" value="ABC1_TM_sf"/>
</dbReference>
<dbReference type="FunFam" id="1.20.1560.10:FF:000011">
    <property type="entry name" value="Multidrug ABC transporter ATP-binding protein"/>
    <property type="match status" value="1"/>
</dbReference>
<evidence type="ECO:0000313" key="13">
    <source>
        <dbReference type="EMBL" id="VYT08018.1"/>
    </source>
</evidence>
<dbReference type="AlphaFoldDB" id="A0A6N2TQX1"/>
<dbReference type="InterPro" id="IPR011527">
    <property type="entry name" value="ABC1_TM_dom"/>
</dbReference>
<keyword evidence="4 10" id="KW-0812">Transmembrane</keyword>
<feature type="transmembrane region" description="Helical" evidence="10">
    <location>
        <begin position="45"/>
        <end position="65"/>
    </location>
</feature>
<dbReference type="GO" id="GO:0016887">
    <property type="term" value="F:ATP hydrolysis activity"/>
    <property type="evidence" value="ECO:0007669"/>
    <property type="project" value="InterPro"/>
</dbReference>
<dbReference type="GO" id="GO:0005524">
    <property type="term" value="F:ATP binding"/>
    <property type="evidence" value="ECO:0007669"/>
    <property type="project" value="UniProtKB-KW"/>
</dbReference>
<evidence type="ECO:0000256" key="1">
    <source>
        <dbReference type="ARBA" id="ARBA00004651"/>
    </source>
</evidence>
<evidence type="ECO:0000256" key="3">
    <source>
        <dbReference type="ARBA" id="ARBA00022475"/>
    </source>
</evidence>
<dbReference type="InterPro" id="IPR003439">
    <property type="entry name" value="ABC_transporter-like_ATP-bd"/>
</dbReference>
<dbReference type="GO" id="GO:0015421">
    <property type="term" value="F:ABC-type oligopeptide transporter activity"/>
    <property type="evidence" value="ECO:0007669"/>
    <property type="project" value="TreeGrafter"/>
</dbReference>
<feature type="domain" description="ABC transporter" evidence="11">
    <location>
        <begin position="382"/>
        <end position="616"/>
    </location>
</feature>
<feature type="transmembrane region" description="Helical" evidence="10">
    <location>
        <begin position="175"/>
        <end position="195"/>
    </location>
</feature>
<feature type="transmembrane region" description="Helical" evidence="10">
    <location>
        <begin position="96"/>
        <end position="116"/>
    </location>
</feature>
<keyword evidence="6 13" id="KW-0067">ATP-binding</keyword>
<sequence>MSKENRSSHAAKRGPMGHRGPGAPTEKAKNFKGTMKQLIAYMRPYYLNIIVSMLFAVLSVVFMVVGPKILGRATTELVSGFTAKIYGTGSINFDRIAEILLFLIAIYLISTLCNFIQNWMMAGVAQKVSFNLRKTMAAKIDILPFSYFDKQSHGEVLSRFSNDIDTVQQTLSQSLAQMISSIVQIIGFLVMMLSISWQMTLMALVVIPLSLFLVTTVVKHSQKYFAKQQRSLGNVNGHIEEMYSGHIVMKAFNGEEKSIAQFAKYNDELYDSAWKSQFLSGLMQPIAMFVGNIGYVGVCILGGWLAMNGVIEIGDIQSFIIYVRNFNNPISQVAQTMNVLQSTAAAAERVFEFLAEEEEVRETAQPVEVFDANGHTDIKGQVTFENVHFGYTPDKIVINDFSMYIKPGKKIAIVGPTGAGKTTIVKLLMRFYELNSGSIYIDGIKTTDMRRSDLRSLFGMVLQDAWLFNGTVMENLRYGRLNATDEEVMAAADAAYVDHFIRTLDHGYDTMINEESNNISQGQKQLLTIARAFLADPKVLILDEATSSVDTRTEVLIQKGMEKLMENRTSFVIAHRLSTIRDADLILVMKDGDIVEAGNHEDLMKVDGFYTKLYNSQFEEV</sequence>
<dbReference type="PROSITE" id="PS00211">
    <property type="entry name" value="ABC_TRANSPORTER_1"/>
    <property type="match status" value="1"/>
</dbReference>
<dbReference type="PROSITE" id="PS50893">
    <property type="entry name" value="ABC_TRANSPORTER_2"/>
    <property type="match status" value="1"/>
</dbReference>
<feature type="domain" description="ABC transmembrane type-1" evidence="12">
    <location>
        <begin position="50"/>
        <end position="342"/>
    </location>
</feature>
<evidence type="ECO:0000256" key="9">
    <source>
        <dbReference type="SAM" id="MobiDB-lite"/>
    </source>
</evidence>
<evidence type="ECO:0000259" key="11">
    <source>
        <dbReference type="PROSITE" id="PS50893"/>
    </source>
</evidence>
<reference evidence="13" key="1">
    <citation type="submission" date="2019-11" db="EMBL/GenBank/DDBJ databases">
        <authorList>
            <person name="Feng L."/>
        </authorList>
    </citation>
    <scope>NUCLEOTIDE SEQUENCE</scope>
    <source>
        <strain evidence="13">CinnocuumLFYP12</strain>
    </source>
</reference>
<keyword evidence="8 10" id="KW-0472">Membrane</keyword>
<dbReference type="PROSITE" id="PS50929">
    <property type="entry name" value="ABC_TM1F"/>
    <property type="match status" value="1"/>
</dbReference>
<evidence type="ECO:0000256" key="7">
    <source>
        <dbReference type="ARBA" id="ARBA00022989"/>
    </source>
</evidence>
<dbReference type="InterPro" id="IPR039421">
    <property type="entry name" value="Type_1_exporter"/>
</dbReference>
<keyword evidence="7 10" id="KW-1133">Transmembrane helix</keyword>